<dbReference type="Proteomes" id="UP000887576">
    <property type="component" value="Unplaced"/>
</dbReference>
<name>A0AC34PW87_9BILA</name>
<proteinExistence type="predicted"/>
<accession>A0AC34PW87</accession>
<reference evidence="2" key="1">
    <citation type="submission" date="2022-11" db="UniProtKB">
        <authorList>
            <consortium name="WormBaseParasite"/>
        </authorList>
    </citation>
    <scope>IDENTIFICATION</scope>
</reference>
<dbReference type="WBParaSite" id="JU765_v2.g106.t1">
    <property type="protein sequence ID" value="JU765_v2.g106.t1"/>
    <property type="gene ID" value="JU765_v2.g106"/>
</dbReference>
<sequence length="143" mass="16448">NMRRPMGDATLPMALILLLYFVVFMFGCLIYPEDTQVRDFSLRNLYFSVVSFATVGFGDESPKSSTWQRMIPMFVYLMFGMILSGMMFSVIHHKFRRITKVGSKVNHASDVTIWFGSESMKVSKFLEIIAEEFNKTSKSKVDV</sequence>
<organism evidence="1 2">
    <name type="scientific">Panagrolaimus sp. JU765</name>
    <dbReference type="NCBI Taxonomy" id="591449"/>
    <lineage>
        <taxon>Eukaryota</taxon>
        <taxon>Metazoa</taxon>
        <taxon>Ecdysozoa</taxon>
        <taxon>Nematoda</taxon>
        <taxon>Chromadorea</taxon>
        <taxon>Rhabditida</taxon>
        <taxon>Tylenchina</taxon>
        <taxon>Panagrolaimomorpha</taxon>
        <taxon>Panagrolaimoidea</taxon>
        <taxon>Panagrolaimidae</taxon>
        <taxon>Panagrolaimus</taxon>
    </lineage>
</organism>
<protein>
    <submittedName>
        <fullName evidence="2">Potassium channel domain-containing protein</fullName>
    </submittedName>
</protein>
<evidence type="ECO:0000313" key="1">
    <source>
        <dbReference type="Proteomes" id="UP000887576"/>
    </source>
</evidence>
<evidence type="ECO:0000313" key="2">
    <source>
        <dbReference type="WBParaSite" id="JU765_v2.g106.t1"/>
    </source>
</evidence>